<accession>A0A4Q1CYX6</accession>
<dbReference type="Proteomes" id="UP000290545">
    <property type="component" value="Unassembled WGS sequence"/>
</dbReference>
<comment type="similarity">
    <text evidence="2 6">Belongs to the class-I pyridoxal-phosphate-dependent aminotransferase family.</text>
</comment>
<dbReference type="PRINTS" id="PR00753">
    <property type="entry name" value="ACCSYNTHASE"/>
</dbReference>
<dbReference type="GO" id="GO:0006520">
    <property type="term" value="P:amino acid metabolic process"/>
    <property type="evidence" value="ECO:0007669"/>
    <property type="project" value="InterPro"/>
</dbReference>
<protein>
    <recommendedName>
        <fullName evidence="6">Aminotransferase</fullName>
        <ecNumber evidence="6">2.6.1.-</ecNumber>
    </recommendedName>
</protein>
<proteinExistence type="inferred from homology"/>
<evidence type="ECO:0000256" key="1">
    <source>
        <dbReference type="ARBA" id="ARBA00001933"/>
    </source>
</evidence>
<dbReference type="InterPro" id="IPR015422">
    <property type="entry name" value="PyrdxlP-dep_Trfase_small"/>
</dbReference>
<sequence length="391" mass="42636">MHNFSNDNINMNALRSRAYNLRWATLPEGVIPLTAADPDFQCAPEIAEAITAYAGERVFSYGPGEGLPGFKSAIAAAMKDRRNINTDPALILPIDTAAQGMFVVARYCLQPGDEAIIFDPVDFLFKKSVEAAGGTAVYFPINVTTGAFDIAHLRTLITPRTKMLCLCNPHNPSGKVFTREELLALGQVAIDHDLWIMSDEIWSDIVFPGSLYHSIAALSTELAARTFTVYGLSKSFGLAGLRIGFIVAPSAFAYEGIVETSMVRTTAYGVSTLSQIAGQAAYEKCWYWVEDFVSHLTAMRNYTVERLNQMKGIQCHLPQGCYLAFPDIKATGFSSTALSDYLLHEAKVAVVPGAEQWFGPGAAGHIRICFSTSQAILAEALDRIELALQKI</sequence>
<dbReference type="InterPro" id="IPR015424">
    <property type="entry name" value="PyrdxlP-dep_Trfase"/>
</dbReference>
<keyword evidence="9" id="KW-1185">Reference proteome</keyword>
<keyword evidence="5" id="KW-0663">Pyridoxal phosphate</keyword>
<dbReference type="SUPFAM" id="SSF53383">
    <property type="entry name" value="PLP-dependent transferases"/>
    <property type="match status" value="1"/>
</dbReference>
<keyword evidence="3 6" id="KW-0032">Aminotransferase</keyword>
<organism evidence="8 9">
    <name type="scientific">Filimonas effusa</name>
    <dbReference type="NCBI Taxonomy" id="2508721"/>
    <lineage>
        <taxon>Bacteria</taxon>
        <taxon>Pseudomonadati</taxon>
        <taxon>Bacteroidota</taxon>
        <taxon>Chitinophagia</taxon>
        <taxon>Chitinophagales</taxon>
        <taxon>Chitinophagaceae</taxon>
        <taxon>Filimonas</taxon>
    </lineage>
</organism>
<dbReference type="InterPro" id="IPR004838">
    <property type="entry name" value="NHTrfase_class1_PyrdxlP-BS"/>
</dbReference>
<dbReference type="Pfam" id="PF00155">
    <property type="entry name" value="Aminotran_1_2"/>
    <property type="match status" value="1"/>
</dbReference>
<evidence type="ECO:0000259" key="7">
    <source>
        <dbReference type="Pfam" id="PF00155"/>
    </source>
</evidence>
<gene>
    <name evidence="8" type="ORF">ESB13_23195</name>
</gene>
<feature type="domain" description="Aminotransferase class I/classII large" evidence="7">
    <location>
        <begin position="29"/>
        <end position="384"/>
    </location>
</feature>
<dbReference type="Gene3D" id="3.90.1150.10">
    <property type="entry name" value="Aspartate Aminotransferase, domain 1"/>
    <property type="match status" value="1"/>
</dbReference>
<dbReference type="InterPro" id="IPR004839">
    <property type="entry name" value="Aminotransferase_I/II_large"/>
</dbReference>
<dbReference type="GO" id="GO:0030170">
    <property type="term" value="F:pyridoxal phosphate binding"/>
    <property type="evidence" value="ECO:0007669"/>
    <property type="project" value="InterPro"/>
</dbReference>
<dbReference type="EMBL" id="SDHZ01000006">
    <property type="protein sequence ID" value="RXK80544.1"/>
    <property type="molecule type" value="Genomic_DNA"/>
</dbReference>
<dbReference type="InterPro" id="IPR050596">
    <property type="entry name" value="AspAT/PAT-like"/>
</dbReference>
<evidence type="ECO:0000256" key="3">
    <source>
        <dbReference type="ARBA" id="ARBA00022576"/>
    </source>
</evidence>
<dbReference type="AlphaFoldDB" id="A0A4Q1CYX6"/>
<comment type="caution">
    <text evidence="8">The sequence shown here is derived from an EMBL/GenBank/DDBJ whole genome shotgun (WGS) entry which is preliminary data.</text>
</comment>
<dbReference type="PANTHER" id="PTHR46383">
    <property type="entry name" value="ASPARTATE AMINOTRANSFERASE"/>
    <property type="match status" value="1"/>
</dbReference>
<dbReference type="GO" id="GO:0008483">
    <property type="term" value="F:transaminase activity"/>
    <property type="evidence" value="ECO:0007669"/>
    <property type="project" value="UniProtKB-KW"/>
</dbReference>
<dbReference type="InterPro" id="IPR015421">
    <property type="entry name" value="PyrdxlP-dep_Trfase_major"/>
</dbReference>
<evidence type="ECO:0000256" key="4">
    <source>
        <dbReference type="ARBA" id="ARBA00022679"/>
    </source>
</evidence>
<comment type="cofactor">
    <cofactor evidence="1 6">
        <name>pyridoxal 5'-phosphate</name>
        <dbReference type="ChEBI" id="CHEBI:597326"/>
    </cofactor>
</comment>
<keyword evidence="4 6" id="KW-0808">Transferase</keyword>
<evidence type="ECO:0000313" key="8">
    <source>
        <dbReference type="EMBL" id="RXK80544.1"/>
    </source>
</evidence>
<dbReference type="CDD" id="cd00609">
    <property type="entry name" value="AAT_like"/>
    <property type="match status" value="1"/>
</dbReference>
<reference evidence="8 9" key="1">
    <citation type="submission" date="2019-01" db="EMBL/GenBank/DDBJ databases">
        <title>Filimonas sp. strain TTM-71.</title>
        <authorList>
            <person name="Chen W.-M."/>
        </authorList>
    </citation>
    <scope>NUCLEOTIDE SEQUENCE [LARGE SCALE GENOMIC DNA]</scope>
    <source>
        <strain evidence="8 9">TTM-71</strain>
    </source>
</reference>
<dbReference type="RefSeq" id="WP_129006411.1">
    <property type="nucleotide sequence ID" value="NZ_SDHZ01000006.1"/>
</dbReference>
<dbReference type="PANTHER" id="PTHR46383:SF1">
    <property type="entry name" value="ASPARTATE AMINOTRANSFERASE"/>
    <property type="match status" value="1"/>
</dbReference>
<dbReference type="OrthoDB" id="9802872at2"/>
<evidence type="ECO:0000256" key="5">
    <source>
        <dbReference type="ARBA" id="ARBA00022898"/>
    </source>
</evidence>
<dbReference type="EC" id="2.6.1.-" evidence="6"/>
<name>A0A4Q1CYX6_9BACT</name>
<dbReference type="Gene3D" id="3.40.640.10">
    <property type="entry name" value="Type I PLP-dependent aspartate aminotransferase-like (Major domain)"/>
    <property type="match status" value="1"/>
</dbReference>
<evidence type="ECO:0000256" key="2">
    <source>
        <dbReference type="ARBA" id="ARBA00007441"/>
    </source>
</evidence>
<dbReference type="PROSITE" id="PS00105">
    <property type="entry name" value="AA_TRANSFER_CLASS_1"/>
    <property type="match status" value="1"/>
</dbReference>
<evidence type="ECO:0000313" key="9">
    <source>
        <dbReference type="Proteomes" id="UP000290545"/>
    </source>
</evidence>
<evidence type="ECO:0000256" key="6">
    <source>
        <dbReference type="RuleBase" id="RU000481"/>
    </source>
</evidence>